<comment type="caution">
    <text evidence="1">The sequence shown here is derived from an EMBL/GenBank/DDBJ whole genome shotgun (WGS) entry which is preliminary data.</text>
</comment>
<name>A0A4R0YR86_9GAMM</name>
<protein>
    <submittedName>
        <fullName evidence="1">Transporter</fullName>
    </submittedName>
</protein>
<sequence length="383" mass="41703">MSTGGCGGCVERLCLLRVGLRSLQPSDSRLNNVGGRSVVLRHRPRWIFACRCCARDTRWKSNSCRMCPVMKKLTLAPLLLGLAAALPAHATEGALGRPITGLQVQSYTGLVPPTPGWTLALGYVYYSGSIGAKREVPLVGGGSSLGLDAEFQMFTASALYIWDTKPGAWNFASMVTVPLAYANVDATLDIGRFTGSKSQSKTGLYDMTFVPLIASHHFSQTQHMSLALYVYAPTGEYHKGDLTNLSLHNWTFSPTVGYTALFNKGTLEWSTTAAVDIYTKDGATDYQNGDVFRIDSMLLNRWPSGWGLGVVGGWIYQLEKDTGPTADRLNGFKGRSVALGPLVSYAHTFGKSKVEFQARWLHEFDVTNRLKGNPAMISATIPL</sequence>
<accession>A0A4R0YR86</accession>
<dbReference type="AlphaFoldDB" id="A0A4R0YR86"/>
<reference evidence="1 2" key="1">
    <citation type="submission" date="2019-02" db="EMBL/GenBank/DDBJ databases">
        <title>Dyella amyloliquefaciens sp. nov., isolated from forest soil.</title>
        <authorList>
            <person name="Gao Z.-H."/>
            <person name="Qiu L.-H."/>
        </authorList>
    </citation>
    <scope>NUCLEOTIDE SEQUENCE [LARGE SCALE GENOMIC DNA]</scope>
    <source>
        <strain evidence="1 2">KACC 12747</strain>
    </source>
</reference>
<gene>
    <name evidence="1" type="ORF">EZM97_28910</name>
</gene>
<evidence type="ECO:0000313" key="1">
    <source>
        <dbReference type="EMBL" id="TCI08635.1"/>
    </source>
</evidence>
<dbReference type="InterPro" id="IPR025737">
    <property type="entry name" value="FApF"/>
</dbReference>
<organism evidence="1 2">
    <name type="scientific">Dyella soli</name>
    <dbReference type="NCBI Taxonomy" id="522319"/>
    <lineage>
        <taxon>Bacteria</taxon>
        <taxon>Pseudomonadati</taxon>
        <taxon>Pseudomonadota</taxon>
        <taxon>Gammaproteobacteria</taxon>
        <taxon>Lysobacterales</taxon>
        <taxon>Rhodanobacteraceae</taxon>
        <taxon>Dyella</taxon>
    </lineage>
</organism>
<dbReference type="Proteomes" id="UP000291822">
    <property type="component" value="Unassembled WGS sequence"/>
</dbReference>
<dbReference type="Pfam" id="PF13557">
    <property type="entry name" value="Phenol_MetA_deg"/>
    <property type="match status" value="1"/>
</dbReference>
<dbReference type="EMBL" id="SJTG01000004">
    <property type="protein sequence ID" value="TCI08635.1"/>
    <property type="molecule type" value="Genomic_DNA"/>
</dbReference>
<evidence type="ECO:0000313" key="2">
    <source>
        <dbReference type="Proteomes" id="UP000291822"/>
    </source>
</evidence>
<keyword evidence="2" id="KW-1185">Reference proteome</keyword>
<proteinExistence type="predicted"/>